<feature type="transmembrane region" description="Helical" evidence="1">
    <location>
        <begin position="102"/>
        <end position="120"/>
    </location>
</feature>
<feature type="transmembrane region" description="Helical" evidence="1">
    <location>
        <begin position="132"/>
        <end position="153"/>
    </location>
</feature>
<feature type="transmembrane region" description="Helical" evidence="1">
    <location>
        <begin position="68"/>
        <end position="90"/>
    </location>
</feature>
<feature type="domain" description="DUF6533" evidence="2">
    <location>
        <begin position="30"/>
        <end position="75"/>
    </location>
</feature>
<dbReference type="OrthoDB" id="2958007at2759"/>
<evidence type="ECO:0000313" key="3">
    <source>
        <dbReference type="EMBL" id="KZT58931.1"/>
    </source>
</evidence>
<accession>A0A165H6R8</accession>
<reference evidence="3 4" key="1">
    <citation type="journal article" date="2016" name="Mol. Biol. Evol.">
        <title>Comparative Genomics of Early-Diverging Mushroom-Forming Fungi Provides Insights into the Origins of Lignocellulose Decay Capabilities.</title>
        <authorList>
            <person name="Nagy L.G."/>
            <person name="Riley R."/>
            <person name="Tritt A."/>
            <person name="Adam C."/>
            <person name="Daum C."/>
            <person name="Floudas D."/>
            <person name="Sun H."/>
            <person name="Yadav J.S."/>
            <person name="Pangilinan J."/>
            <person name="Larsson K.H."/>
            <person name="Matsuura K."/>
            <person name="Barry K."/>
            <person name="Labutti K."/>
            <person name="Kuo R."/>
            <person name="Ohm R.A."/>
            <person name="Bhattacharya S.S."/>
            <person name="Shirouzu T."/>
            <person name="Yoshinaga Y."/>
            <person name="Martin F.M."/>
            <person name="Grigoriev I.V."/>
            <person name="Hibbett D.S."/>
        </authorList>
    </citation>
    <scope>NUCLEOTIDE SEQUENCE [LARGE SCALE GENOMIC DNA]</scope>
    <source>
        <strain evidence="3 4">HHB12733</strain>
    </source>
</reference>
<organism evidence="3 4">
    <name type="scientific">Calocera cornea HHB12733</name>
    <dbReference type="NCBI Taxonomy" id="1353952"/>
    <lineage>
        <taxon>Eukaryota</taxon>
        <taxon>Fungi</taxon>
        <taxon>Dikarya</taxon>
        <taxon>Basidiomycota</taxon>
        <taxon>Agaricomycotina</taxon>
        <taxon>Dacrymycetes</taxon>
        <taxon>Dacrymycetales</taxon>
        <taxon>Dacrymycetaceae</taxon>
        <taxon>Calocera</taxon>
    </lineage>
</organism>
<evidence type="ECO:0000259" key="2">
    <source>
        <dbReference type="Pfam" id="PF20151"/>
    </source>
</evidence>
<name>A0A165H6R8_9BASI</name>
<keyword evidence="1" id="KW-0472">Membrane</keyword>
<feature type="transmembrane region" description="Helical" evidence="1">
    <location>
        <begin position="27"/>
        <end position="47"/>
    </location>
</feature>
<keyword evidence="4" id="KW-1185">Reference proteome</keyword>
<gene>
    <name evidence="3" type="ORF">CALCODRAFT_225406</name>
</gene>
<dbReference type="EMBL" id="KV423946">
    <property type="protein sequence ID" value="KZT58931.1"/>
    <property type="molecule type" value="Genomic_DNA"/>
</dbReference>
<sequence length="335" mass="36242">MSTDPTAGQSLDQLLSMLVPMLGERHAVYYTLVSSLALLAYEYLLTVSKEVDLVWRAKWGTGKILFLLNRYSPPIALGFELAGFMVYMPSKDVSFCTVWDPLVGTSFTLCVAFNQAILAARTWAIWGGEKRALYGLCGGYLISLAVSGVLVGLELGKSTALPNFPLIPYGCLIMESEKHLWAAYVPSVCYETVIFVLTVKKALNLGSINHGISPMLATLIQHGLGYYAVALALALLNMFVFAFAPLPLLPLGICLQVTLQSILCTRLLLSIRETNRRQSEIPSEWETVKFSLPPTPAVGPTSPTGTSGYFRAVNTAPSTPILPVAFAAPPTTSVA</sequence>
<dbReference type="Proteomes" id="UP000076842">
    <property type="component" value="Unassembled WGS sequence"/>
</dbReference>
<protein>
    <recommendedName>
        <fullName evidence="2">DUF6533 domain-containing protein</fullName>
    </recommendedName>
</protein>
<feature type="transmembrane region" description="Helical" evidence="1">
    <location>
        <begin position="181"/>
        <end position="203"/>
    </location>
</feature>
<dbReference type="Pfam" id="PF20151">
    <property type="entry name" value="DUF6533"/>
    <property type="match status" value="1"/>
</dbReference>
<feature type="transmembrane region" description="Helical" evidence="1">
    <location>
        <begin position="224"/>
        <end position="243"/>
    </location>
</feature>
<feature type="transmembrane region" description="Helical" evidence="1">
    <location>
        <begin position="249"/>
        <end position="269"/>
    </location>
</feature>
<dbReference type="STRING" id="1353952.A0A165H6R8"/>
<keyword evidence="1" id="KW-1133">Transmembrane helix</keyword>
<dbReference type="InParanoid" id="A0A165H6R8"/>
<evidence type="ECO:0000313" key="4">
    <source>
        <dbReference type="Proteomes" id="UP000076842"/>
    </source>
</evidence>
<keyword evidence="1" id="KW-0812">Transmembrane</keyword>
<evidence type="ECO:0000256" key="1">
    <source>
        <dbReference type="SAM" id="Phobius"/>
    </source>
</evidence>
<dbReference type="AlphaFoldDB" id="A0A165H6R8"/>
<proteinExistence type="predicted"/>
<dbReference type="InterPro" id="IPR045340">
    <property type="entry name" value="DUF6533"/>
</dbReference>